<keyword evidence="2" id="KW-0812">Transmembrane</keyword>
<evidence type="ECO:0000313" key="3">
    <source>
        <dbReference type="EMBL" id="SFG10017.1"/>
    </source>
</evidence>
<dbReference type="Proteomes" id="UP000198623">
    <property type="component" value="Unassembled WGS sequence"/>
</dbReference>
<keyword evidence="1 2" id="KW-0472">Membrane</keyword>
<keyword evidence="2" id="KW-1133">Transmembrane helix</keyword>
<protein>
    <recommendedName>
        <fullName evidence="1">Inner membrane protein</fullName>
    </recommendedName>
</protein>
<dbReference type="PANTHER" id="PTHR35813">
    <property type="entry name" value="INNER MEMBRANE PROTEIN YBAN"/>
    <property type="match status" value="1"/>
</dbReference>
<comment type="subcellular location">
    <subcellularLocation>
        <location evidence="1">Cell inner membrane</location>
        <topology evidence="1">Multi-pass membrane protein</topology>
    </subcellularLocation>
</comment>
<reference evidence="4" key="1">
    <citation type="submission" date="2016-10" db="EMBL/GenBank/DDBJ databases">
        <authorList>
            <person name="Varghese N."/>
            <person name="Submissions S."/>
        </authorList>
    </citation>
    <scope>NUCLEOTIDE SEQUENCE [LARGE SCALE GENOMIC DNA]</scope>
    <source>
        <strain evidence="4">CGMCC 1.10971</strain>
    </source>
</reference>
<dbReference type="RefSeq" id="WP_198064133.1">
    <property type="nucleotide sequence ID" value="NZ_FOOU01000003.1"/>
</dbReference>
<organism evidence="3 4">
    <name type="scientific">Neptunomonas qingdaonensis</name>
    <dbReference type="NCBI Taxonomy" id="1045558"/>
    <lineage>
        <taxon>Bacteria</taxon>
        <taxon>Pseudomonadati</taxon>
        <taxon>Pseudomonadota</taxon>
        <taxon>Gammaproteobacteria</taxon>
        <taxon>Oceanospirillales</taxon>
        <taxon>Oceanospirillaceae</taxon>
        <taxon>Neptunomonas</taxon>
    </lineage>
</organism>
<dbReference type="EMBL" id="FOOU01000003">
    <property type="protein sequence ID" value="SFG10017.1"/>
    <property type="molecule type" value="Genomic_DNA"/>
</dbReference>
<evidence type="ECO:0000256" key="1">
    <source>
        <dbReference type="PIRNR" id="PIRNR016789"/>
    </source>
</evidence>
<dbReference type="Pfam" id="PF04304">
    <property type="entry name" value="DUF454"/>
    <property type="match status" value="1"/>
</dbReference>
<evidence type="ECO:0000313" key="4">
    <source>
        <dbReference type="Proteomes" id="UP000198623"/>
    </source>
</evidence>
<evidence type="ECO:0000256" key="2">
    <source>
        <dbReference type="SAM" id="Phobius"/>
    </source>
</evidence>
<dbReference type="PANTHER" id="PTHR35813:SF1">
    <property type="entry name" value="INNER MEMBRANE PROTEIN YBAN"/>
    <property type="match status" value="1"/>
</dbReference>
<dbReference type="GO" id="GO:0005886">
    <property type="term" value="C:plasma membrane"/>
    <property type="evidence" value="ECO:0007669"/>
    <property type="project" value="UniProtKB-SubCell"/>
</dbReference>
<feature type="transmembrane region" description="Helical" evidence="2">
    <location>
        <begin position="108"/>
        <end position="124"/>
    </location>
</feature>
<sequence>MNKITRAGVKNGVMISCGWFFIALGAIGVVLPILPTTPFLILALGCFAKSSPRFHQMLLHNRWFGPALKEWEATHRMSRQTKKRSTLMIIATFSISILILSGRPYLQIMLISCATILLFFLWRIKETPPARNP</sequence>
<feature type="transmembrane region" description="Helical" evidence="2">
    <location>
        <begin position="20"/>
        <end position="47"/>
    </location>
</feature>
<keyword evidence="1" id="KW-1003">Cell membrane</keyword>
<accession>A0A1I2P7R9</accession>
<gene>
    <name evidence="3" type="ORF">SAMN05216175_103224</name>
</gene>
<proteinExistence type="predicted"/>
<name>A0A1I2P7R9_9GAMM</name>
<dbReference type="STRING" id="1045558.SAMN05216175_103224"/>
<keyword evidence="1" id="KW-0997">Cell inner membrane</keyword>
<dbReference type="AlphaFoldDB" id="A0A1I2P7R9"/>
<dbReference type="PIRSF" id="PIRSF016789">
    <property type="entry name" value="DUF454"/>
    <property type="match status" value="1"/>
</dbReference>
<dbReference type="InterPro" id="IPR007401">
    <property type="entry name" value="DUF454"/>
</dbReference>
<keyword evidence="4" id="KW-1185">Reference proteome</keyword>